<accession>A0A426XTE5</accession>
<dbReference type="AlphaFoldDB" id="A0A426XTE5"/>
<dbReference type="EMBL" id="AMZH03017599">
    <property type="protein sequence ID" value="RRT42757.1"/>
    <property type="molecule type" value="Genomic_DNA"/>
</dbReference>
<name>A0A426XTE5_ENSVE</name>
<feature type="region of interest" description="Disordered" evidence="1">
    <location>
        <begin position="34"/>
        <end position="75"/>
    </location>
</feature>
<evidence type="ECO:0000313" key="3">
    <source>
        <dbReference type="Proteomes" id="UP000287651"/>
    </source>
</evidence>
<dbReference type="Proteomes" id="UP000287651">
    <property type="component" value="Unassembled WGS sequence"/>
</dbReference>
<sequence>MEREREREREKMEMRLAYVSLSLLCVIRALNSRGETTWRRTPAATPTGERRTVSSCTPEAPTTRTSSRGPSGTRR</sequence>
<evidence type="ECO:0000256" key="1">
    <source>
        <dbReference type="SAM" id="MobiDB-lite"/>
    </source>
</evidence>
<protein>
    <submittedName>
        <fullName evidence="2">Uncharacterized protein</fullName>
    </submittedName>
</protein>
<proteinExistence type="predicted"/>
<evidence type="ECO:0000313" key="2">
    <source>
        <dbReference type="EMBL" id="RRT42757.1"/>
    </source>
</evidence>
<organism evidence="2 3">
    <name type="scientific">Ensete ventricosum</name>
    <name type="common">Abyssinian banana</name>
    <name type="synonym">Musa ensete</name>
    <dbReference type="NCBI Taxonomy" id="4639"/>
    <lineage>
        <taxon>Eukaryota</taxon>
        <taxon>Viridiplantae</taxon>
        <taxon>Streptophyta</taxon>
        <taxon>Embryophyta</taxon>
        <taxon>Tracheophyta</taxon>
        <taxon>Spermatophyta</taxon>
        <taxon>Magnoliopsida</taxon>
        <taxon>Liliopsida</taxon>
        <taxon>Zingiberales</taxon>
        <taxon>Musaceae</taxon>
        <taxon>Ensete</taxon>
    </lineage>
</organism>
<gene>
    <name evidence="2" type="ORF">B296_00043332</name>
</gene>
<comment type="caution">
    <text evidence="2">The sequence shown here is derived from an EMBL/GenBank/DDBJ whole genome shotgun (WGS) entry which is preliminary data.</text>
</comment>
<feature type="compositionally biased region" description="Low complexity" evidence="1">
    <location>
        <begin position="61"/>
        <end position="75"/>
    </location>
</feature>
<reference evidence="2 3" key="1">
    <citation type="journal article" date="2014" name="Agronomy (Basel)">
        <title>A Draft Genome Sequence for Ensete ventricosum, the Drought-Tolerant Tree Against Hunger.</title>
        <authorList>
            <person name="Harrison J."/>
            <person name="Moore K.A."/>
            <person name="Paszkiewicz K."/>
            <person name="Jones T."/>
            <person name="Grant M."/>
            <person name="Ambacheew D."/>
            <person name="Muzemil S."/>
            <person name="Studholme D.J."/>
        </authorList>
    </citation>
    <scope>NUCLEOTIDE SEQUENCE [LARGE SCALE GENOMIC DNA]</scope>
</reference>